<comment type="caution">
    <text evidence="2">The sequence shown here is derived from an EMBL/GenBank/DDBJ whole genome shotgun (WGS) entry which is preliminary data.</text>
</comment>
<feature type="compositionally biased region" description="Low complexity" evidence="1">
    <location>
        <begin position="101"/>
        <end position="110"/>
    </location>
</feature>
<organism evidence="2 3">
    <name type="scientific">Solanum commersonii</name>
    <name type="common">Commerson's wild potato</name>
    <name type="synonym">Commerson's nightshade</name>
    <dbReference type="NCBI Taxonomy" id="4109"/>
    <lineage>
        <taxon>Eukaryota</taxon>
        <taxon>Viridiplantae</taxon>
        <taxon>Streptophyta</taxon>
        <taxon>Embryophyta</taxon>
        <taxon>Tracheophyta</taxon>
        <taxon>Spermatophyta</taxon>
        <taxon>Magnoliopsida</taxon>
        <taxon>eudicotyledons</taxon>
        <taxon>Gunneridae</taxon>
        <taxon>Pentapetalae</taxon>
        <taxon>asterids</taxon>
        <taxon>lamiids</taxon>
        <taxon>Solanales</taxon>
        <taxon>Solanaceae</taxon>
        <taxon>Solanoideae</taxon>
        <taxon>Solaneae</taxon>
        <taxon>Solanum</taxon>
    </lineage>
</organism>
<reference evidence="2 3" key="1">
    <citation type="submission" date="2020-09" db="EMBL/GenBank/DDBJ databases">
        <title>De no assembly of potato wild relative species, Solanum commersonii.</title>
        <authorList>
            <person name="Cho K."/>
        </authorList>
    </citation>
    <scope>NUCLEOTIDE SEQUENCE [LARGE SCALE GENOMIC DNA]</scope>
    <source>
        <strain evidence="2">LZ3.2</strain>
        <tissue evidence="2">Leaf</tissue>
    </source>
</reference>
<proteinExistence type="predicted"/>
<dbReference type="EMBL" id="JACXVP010000012">
    <property type="protein sequence ID" value="KAG5570298.1"/>
    <property type="molecule type" value="Genomic_DNA"/>
</dbReference>
<evidence type="ECO:0000313" key="2">
    <source>
        <dbReference type="EMBL" id="KAG5570298.1"/>
    </source>
</evidence>
<evidence type="ECO:0000313" key="3">
    <source>
        <dbReference type="Proteomes" id="UP000824120"/>
    </source>
</evidence>
<accession>A0A9J5W468</accession>
<dbReference type="Proteomes" id="UP000824120">
    <property type="component" value="Chromosome 12"/>
</dbReference>
<dbReference type="AlphaFoldDB" id="A0A9J5W468"/>
<feature type="region of interest" description="Disordered" evidence="1">
    <location>
        <begin position="99"/>
        <end position="121"/>
    </location>
</feature>
<sequence>MEESQMKDYFIRAQEPQYYDRMMLVAEKSFADMIKLESMESLTIDGVRGYLKSVEYKEAATSQGLVSSSSSWRRQLPAPVVAMTTTSLRSRQLGAKRLRRGNNAAAGETTNNEHWRDDNAISRKSQLRPAVTSIFGEDKVQTDLFRSVRILNSSSRMKEPLKAGYRIELISV</sequence>
<evidence type="ECO:0000256" key="1">
    <source>
        <dbReference type="SAM" id="MobiDB-lite"/>
    </source>
</evidence>
<keyword evidence="3" id="KW-1185">Reference proteome</keyword>
<name>A0A9J5W468_SOLCO</name>
<gene>
    <name evidence="2" type="ORF">H5410_060064</name>
</gene>
<feature type="compositionally biased region" description="Basic and acidic residues" evidence="1">
    <location>
        <begin position="111"/>
        <end position="121"/>
    </location>
</feature>
<protein>
    <submittedName>
        <fullName evidence="2">Uncharacterized protein</fullName>
    </submittedName>
</protein>